<dbReference type="Proteomes" id="UP000324021">
    <property type="component" value="Unassembled WGS sequence"/>
</dbReference>
<name>A0A1G6RVA2_9EURY</name>
<dbReference type="EMBL" id="FMZP01000012">
    <property type="protein sequence ID" value="SDD07897.1"/>
    <property type="molecule type" value="Genomic_DNA"/>
</dbReference>
<evidence type="ECO:0000256" key="1">
    <source>
        <dbReference type="SAM" id="Coils"/>
    </source>
</evidence>
<sequence>MQVNNQTSVSQNTDIDIDIDNISNFINELAKKEDEKDEMKDILEEFKEELEAQDPDEGTLSKLVGDMKKHSVDTAAKMGILALKSGIIGILG</sequence>
<evidence type="ECO:0000313" key="3">
    <source>
        <dbReference type="Proteomes" id="UP000324021"/>
    </source>
</evidence>
<accession>A0A1G6RVA2</accession>
<dbReference type="AlphaFoldDB" id="A0A1G6RVA2"/>
<gene>
    <name evidence="2" type="ORF">SAMN05192552_101224</name>
</gene>
<keyword evidence="1" id="KW-0175">Coiled coil</keyword>
<reference evidence="2 3" key="1">
    <citation type="submission" date="2016-10" db="EMBL/GenBank/DDBJ databases">
        <authorList>
            <person name="Varghese N."/>
            <person name="Submissions S."/>
        </authorList>
    </citation>
    <scope>NUCLEOTIDE SEQUENCE [LARGE SCALE GENOMIC DNA]</scope>
    <source>
        <strain evidence="2 3">CDM_1</strain>
    </source>
</reference>
<feature type="coiled-coil region" evidence="1">
    <location>
        <begin position="22"/>
        <end position="52"/>
    </location>
</feature>
<proteinExistence type="predicted"/>
<organism evidence="2 3">
    <name type="scientific">Natrinema hispanicum</name>
    <dbReference type="NCBI Taxonomy" id="392421"/>
    <lineage>
        <taxon>Archaea</taxon>
        <taxon>Methanobacteriati</taxon>
        <taxon>Methanobacteriota</taxon>
        <taxon>Stenosarchaea group</taxon>
        <taxon>Halobacteria</taxon>
        <taxon>Halobacteriales</taxon>
        <taxon>Natrialbaceae</taxon>
        <taxon>Natrinema</taxon>
    </lineage>
</organism>
<evidence type="ECO:0000313" key="2">
    <source>
        <dbReference type="EMBL" id="SDD07897.1"/>
    </source>
</evidence>
<protein>
    <submittedName>
        <fullName evidence="2">Uncharacterized protein</fullName>
    </submittedName>
</protein>